<dbReference type="Proteomes" id="UP001144471">
    <property type="component" value="Unassembled WGS sequence"/>
</dbReference>
<keyword evidence="2" id="KW-0238">DNA-binding</keyword>
<dbReference type="InterPro" id="IPR000843">
    <property type="entry name" value="HTH_LacI"/>
</dbReference>
<dbReference type="EMBL" id="BSDY01000014">
    <property type="protein sequence ID" value="GLI57200.1"/>
    <property type="molecule type" value="Genomic_DNA"/>
</dbReference>
<dbReference type="InterPro" id="IPR046335">
    <property type="entry name" value="LacI/GalR-like_sensor"/>
</dbReference>
<evidence type="ECO:0000256" key="3">
    <source>
        <dbReference type="ARBA" id="ARBA00023163"/>
    </source>
</evidence>
<name>A0A9W6LPQ2_9FUSO</name>
<keyword evidence="6" id="KW-1185">Reference proteome</keyword>
<dbReference type="PANTHER" id="PTHR30146">
    <property type="entry name" value="LACI-RELATED TRANSCRIPTIONAL REPRESSOR"/>
    <property type="match status" value="1"/>
</dbReference>
<dbReference type="Gene3D" id="3.40.50.2300">
    <property type="match status" value="2"/>
</dbReference>
<dbReference type="CDD" id="cd06294">
    <property type="entry name" value="PBP1_MalR-like"/>
    <property type="match status" value="1"/>
</dbReference>
<reference evidence="5" key="1">
    <citation type="submission" date="2022-12" db="EMBL/GenBank/DDBJ databases">
        <title>Reference genome sequencing for broad-spectrum identification of bacterial and archaeal isolates by mass spectrometry.</title>
        <authorList>
            <person name="Sekiguchi Y."/>
            <person name="Tourlousse D.M."/>
        </authorList>
    </citation>
    <scope>NUCLEOTIDE SEQUENCE</scope>
    <source>
        <strain evidence="5">10succ1</strain>
    </source>
</reference>
<organism evidence="5 6">
    <name type="scientific">Propionigenium maris DSM 9537</name>
    <dbReference type="NCBI Taxonomy" id="1123000"/>
    <lineage>
        <taxon>Bacteria</taxon>
        <taxon>Fusobacteriati</taxon>
        <taxon>Fusobacteriota</taxon>
        <taxon>Fusobacteriia</taxon>
        <taxon>Fusobacteriales</taxon>
        <taxon>Fusobacteriaceae</taxon>
        <taxon>Propionigenium</taxon>
    </lineage>
</organism>
<dbReference type="Gene3D" id="1.10.260.40">
    <property type="entry name" value="lambda repressor-like DNA-binding domains"/>
    <property type="match status" value="1"/>
</dbReference>
<comment type="caution">
    <text evidence="5">The sequence shown here is derived from an EMBL/GenBank/DDBJ whole genome shotgun (WGS) entry which is preliminary data.</text>
</comment>
<dbReference type="PROSITE" id="PS50932">
    <property type="entry name" value="HTH_LACI_2"/>
    <property type="match status" value="1"/>
</dbReference>
<dbReference type="SMART" id="SM00354">
    <property type="entry name" value="HTH_LACI"/>
    <property type="match status" value="1"/>
</dbReference>
<accession>A0A9W6LPQ2</accession>
<evidence type="ECO:0000313" key="5">
    <source>
        <dbReference type="EMBL" id="GLI57200.1"/>
    </source>
</evidence>
<feature type="domain" description="HTH lacI-type" evidence="4">
    <location>
        <begin position="3"/>
        <end position="57"/>
    </location>
</feature>
<dbReference type="RefSeq" id="WP_281836696.1">
    <property type="nucleotide sequence ID" value="NZ_BSDY01000014.1"/>
</dbReference>
<dbReference type="InterPro" id="IPR010982">
    <property type="entry name" value="Lambda_DNA-bd_dom_sf"/>
</dbReference>
<evidence type="ECO:0000256" key="1">
    <source>
        <dbReference type="ARBA" id="ARBA00023015"/>
    </source>
</evidence>
<evidence type="ECO:0000256" key="2">
    <source>
        <dbReference type="ARBA" id="ARBA00023125"/>
    </source>
</evidence>
<dbReference type="SUPFAM" id="SSF47413">
    <property type="entry name" value="lambda repressor-like DNA-binding domains"/>
    <property type="match status" value="1"/>
</dbReference>
<dbReference type="Pfam" id="PF13377">
    <property type="entry name" value="Peripla_BP_3"/>
    <property type="match status" value="1"/>
</dbReference>
<dbReference type="InterPro" id="IPR028082">
    <property type="entry name" value="Peripla_BP_I"/>
</dbReference>
<evidence type="ECO:0000259" key="4">
    <source>
        <dbReference type="PROSITE" id="PS50932"/>
    </source>
</evidence>
<gene>
    <name evidence="5" type="ORF">PM10SUCC1_27140</name>
</gene>
<dbReference type="SUPFAM" id="SSF53822">
    <property type="entry name" value="Periplasmic binding protein-like I"/>
    <property type="match status" value="1"/>
</dbReference>
<dbReference type="Pfam" id="PF00356">
    <property type="entry name" value="LacI"/>
    <property type="match status" value="1"/>
</dbReference>
<dbReference type="PANTHER" id="PTHR30146:SF109">
    <property type="entry name" value="HTH-TYPE TRANSCRIPTIONAL REGULATOR GALS"/>
    <property type="match status" value="1"/>
</dbReference>
<proteinExistence type="predicted"/>
<protein>
    <submittedName>
        <fullName evidence="5">LacI family transcriptional regulator</fullName>
    </submittedName>
</protein>
<dbReference type="AlphaFoldDB" id="A0A9W6LPQ2"/>
<dbReference type="GO" id="GO:0003700">
    <property type="term" value="F:DNA-binding transcription factor activity"/>
    <property type="evidence" value="ECO:0007669"/>
    <property type="project" value="TreeGrafter"/>
</dbReference>
<keyword evidence="1" id="KW-0805">Transcription regulation</keyword>
<evidence type="ECO:0000313" key="6">
    <source>
        <dbReference type="Proteomes" id="UP001144471"/>
    </source>
</evidence>
<dbReference type="GO" id="GO:0000976">
    <property type="term" value="F:transcription cis-regulatory region binding"/>
    <property type="evidence" value="ECO:0007669"/>
    <property type="project" value="TreeGrafter"/>
</dbReference>
<sequence>MKVTIKDVARDAGVSPSTVSRVISDSSRIGEATKKRVRKSIEKLGYTPNVMARSLVSRRSRIIGVVMPHEADTLFSNPFFIQAMKGISVAAEKNNYHIMYAFGRDEEGELDAVKNYISRNIVDGICLLTARKRDRCIEYLKGEEFPFVVIGTPEEKTSEDTLWVDNDNEEAVRNIVKLLSEDGHKKIGFIGAKRNWTVSINREKGFIEESSLRGVETFIEYEEDFTRASGYSGARKLFREPGITSVICTDDILAFGAQKYLLENDGAHVKILGFNRIDPQGNFGPKFSSVDINSAGLGEEAINLLISKLNHTNKSNYKIVDTKLERIEEEL</sequence>
<dbReference type="PROSITE" id="PS00356">
    <property type="entry name" value="HTH_LACI_1"/>
    <property type="match status" value="1"/>
</dbReference>
<dbReference type="PRINTS" id="PR00036">
    <property type="entry name" value="HTHLACI"/>
</dbReference>
<dbReference type="CDD" id="cd01392">
    <property type="entry name" value="HTH_LacI"/>
    <property type="match status" value="1"/>
</dbReference>
<keyword evidence="3" id="KW-0804">Transcription</keyword>